<dbReference type="InterPro" id="IPR052913">
    <property type="entry name" value="Glycopeptide_resist_protein"/>
</dbReference>
<dbReference type="OrthoDB" id="9813301at2"/>
<dbReference type="PANTHER" id="PTHR35788:SF1">
    <property type="entry name" value="EXPORTED PROTEIN"/>
    <property type="match status" value="1"/>
</dbReference>
<keyword evidence="3" id="KW-1185">Reference proteome</keyword>
<reference evidence="2 3" key="1">
    <citation type="submission" date="2019-03" db="EMBL/GenBank/DDBJ databases">
        <title>Cohnella endophytica sp. nov., a novel endophytic bacterium isolated from bark of Sonneratia apetala.</title>
        <authorList>
            <person name="Tuo L."/>
        </authorList>
    </citation>
    <scope>NUCLEOTIDE SEQUENCE [LARGE SCALE GENOMIC DNA]</scope>
    <source>
        <strain evidence="2 3">CCTCC AB 208254</strain>
    </source>
</reference>
<dbReference type="PANTHER" id="PTHR35788">
    <property type="entry name" value="EXPORTED PROTEIN-RELATED"/>
    <property type="match status" value="1"/>
</dbReference>
<proteinExistence type="predicted"/>
<sequence>MLMLLQQSDLPDRLTVTQQGNSIASIERSDYVHPLFGLPFVNEEKIVKLMDDLSKLTSREPENAGLDGGGRIVPEKPGYELDRPSFAKLFFSYMVEGTISDVEAPLLKRYPRVDSELLATIKEKMIGQYTTYYNSNNKNRSHNIALSAKAINNQFVFPGETFSFNQVVGMRTPQKGYRRAKIIVRGEVSEGIGGGICQISSTLFNAADRAGLEIVQRYSHSRRVPYVPPGRDATVSWYGPDFAFRNKYSQPILIRAFAQGGRVTILIYTSESVDLKSRKVPSASKQLPEEIVADQDVNGPGAR</sequence>
<accession>A0A4Y8LY33</accession>
<comment type="caution">
    <text evidence="2">The sequence shown here is derived from an EMBL/GenBank/DDBJ whole genome shotgun (WGS) entry which is preliminary data.</text>
</comment>
<organism evidence="2 3">
    <name type="scientific">Cohnella luojiensis</name>
    <dbReference type="NCBI Taxonomy" id="652876"/>
    <lineage>
        <taxon>Bacteria</taxon>
        <taxon>Bacillati</taxon>
        <taxon>Bacillota</taxon>
        <taxon>Bacilli</taxon>
        <taxon>Bacillales</taxon>
        <taxon>Paenibacillaceae</taxon>
        <taxon>Cohnella</taxon>
    </lineage>
</organism>
<gene>
    <name evidence="2" type="ORF">E2980_12005</name>
</gene>
<dbReference type="Pfam" id="PF04294">
    <property type="entry name" value="VanW"/>
    <property type="match status" value="1"/>
</dbReference>
<feature type="region of interest" description="Disordered" evidence="1">
    <location>
        <begin position="279"/>
        <end position="303"/>
    </location>
</feature>
<evidence type="ECO:0000256" key="1">
    <source>
        <dbReference type="SAM" id="MobiDB-lite"/>
    </source>
</evidence>
<dbReference type="Proteomes" id="UP000297900">
    <property type="component" value="Unassembled WGS sequence"/>
</dbReference>
<dbReference type="InterPro" id="IPR007391">
    <property type="entry name" value="Vancomycin_resist_VanW"/>
</dbReference>
<dbReference type="RefSeq" id="WP_135152443.1">
    <property type="nucleotide sequence ID" value="NZ_SOMN01000014.1"/>
</dbReference>
<protein>
    <recommendedName>
        <fullName evidence="4">Peptidoglycan binding domain-containing protein</fullName>
    </recommendedName>
</protein>
<name>A0A4Y8LY33_9BACL</name>
<dbReference type="AlphaFoldDB" id="A0A4Y8LY33"/>
<dbReference type="EMBL" id="SOMN01000014">
    <property type="protein sequence ID" value="TFE26350.1"/>
    <property type="molecule type" value="Genomic_DNA"/>
</dbReference>
<evidence type="ECO:0000313" key="2">
    <source>
        <dbReference type="EMBL" id="TFE26350.1"/>
    </source>
</evidence>
<evidence type="ECO:0008006" key="4">
    <source>
        <dbReference type="Google" id="ProtNLM"/>
    </source>
</evidence>
<evidence type="ECO:0000313" key="3">
    <source>
        <dbReference type="Proteomes" id="UP000297900"/>
    </source>
</evidence>